<keyword evidence="1" id="KW-0812">Transmembrane</keyword>
<feature type="transmembrane region" description="Helical" evidence="1">
    <location>
        <begin position="12"/>
        <end position="37"/>
    </location>
</feature>
<gene>
    <name evidence="2" type="ORF">CCAM_LOCUS30425</name>
</gene>
<dbReference type="AlphaFoldDB" id="A0A484MJF5"/>
<evidence type="ECO:0000256" key="1">
    <source>
        <dbReference type="SAM" id="Phobius"/>
    </source>
</evidence>
<accession>A0A484MJF5</accession>
<organism evidence="2 3">
    <name type="scientific">Cuscuta campestris</name>
    <dbReference type="NCBI Taxonomy" id="132261"/>
    <lineage>
        <taxon>Eukaryota</taxon>
        <taxon>Viridiplantae</taxon>
        <taxon>Streptophyta</taxon>
        <taxon>Embryophyta</taxon>
        <taxon>Tracheophyta</taxon>
        <taxon>Spermatophyta</taxon>
        <taxon>Magnoliopsida</taxon>
        <taxon>eudicotyledons</taxon>
        <taxon>Gunneridae</taxon>
        <taxon>Pentapetalae</taxon>
        <taxon>asterids</taxon>
        <taxon>lamiids</taxon>
        <taxon>Solanales</taxon>
        <taxon>Convolvulaceae</taxon>
        <taxon>Cuscuteae</taxon>
        <taxon>Cuscuta</taxon>
        <taxon>Cuscuta subgen. Grammica</taxon>
        <taxon>Cuscuta sect. Cleistogrammica</taxon>
    </lineage>
</organism>
<name>A0A484MJF5_9ASTE</name>
<protein>
    <submittedName>
        <fullName evidence="2">Uncharacterized protein</fullName>
    </submittedName>
</protein>
<keyword evidence="1" id="KW-0472">Membrane</keyword>
<keyword evidence="3" id="KW-1185">Reference proteome</keyword>
<evidence type="ECO:0000313" key="2">
    <source>
        <dbReference type="EMBL" id="VFQ88649.1"/>
    </source>
</evidence>
<proteinExistence type="predicted"/>
<reference evidence="2 3" key="1">
    <citation type="submission" date="2018-04" db="EMBL/GenBank/DDBJ databases">
        <authorList>
            <person name="Vogel A."/>
        </authorList>
    </citation>
    <scope>NUCLEOTIDE SEQUENCE [LARGE SCALE GENOMIC DNA]</scope>
</reference>
<keyword evidence="1" id="KW-1133">Transmembrane helix</keyword>
<sequence length="91" mass="10375">MIFPESGWRGRLLWVQPILFGFHFSLVEGPTMFFPWLTNKRKEVKGLGSVRTYDRAERKKIRIGRGKVLVQNVQTSRTNSIIAGDPTVGLS</sequence>
<evidence type="ECO:0000313" key="3">
    <source>
        <dbReference type="Proteomes" id="UP000595140"/>
    </source>
</evidence>
<dbReference type="EMBL" id="OOIL02003597">
    <property type="protein sequence ID" value="VFQ88649.1"/>
    <property type="molecule type" value="Genomic_DNA"/>
</dbReference>
<dbReference type="Proteomes" id="UP000595140">
    <property type="component" value="Unassembled WGS sequence"/>
</dbReference>